<reference evidence="1 2" key="1">
    <citation type="journal article" date="2022" name="Hortic Res">
        <title>A haplotype resolved chromosomal level avocado genome allows analysis of novel avocado genes.</title>
        <authorList>
            <person name="Nath O."/>
            <person name="Fletcher S.J."/>
            <person name="Hayward A."/>
            <person name="Shaw L.M."/>
            <person name="Masouleh A.K."/>
            <person name="Furtado A."/>
            <person name="Henry R.J."/>
            <person name="Mitter N."/>
        </authorList>
    </citation>
    <scope>NUCLEOTIDE SEQUENCE [LARGE SCALE GENOMIC DNA]</scope>
    <source>
        <strain evidence="2">cv. Hass</strain>
    </source>
</reference>
<proteinExistence type="predicted"/>
<sequence>MARQALLPWTDSLTYSSILQTLGPTSSLPQVQQAHAQILKTGLSNHTHLTTKLLSLYASLLCFSDASLLLLSFPHPDTFSFSILISALSKSHLFHHALRLLPRMLSLHLPPDNFVLPSALKACAGLSALPVGRQVHGLASVFGFASDPFVESSLVHMYVKCGKMHDARRVFDGMTHRNVVSWSAMVAGYARQGYVDDAIKVFNWMRESGIEPNSVSWNGLIAGFNHNGYATKSVAVLQKMHLQGFKPDGSSISSSLPAVGDLEDLVLGMQIHGYIVKQGYGGDACVDSALVDMYGKCGCTREMLRVFEEMDQMEVGSCNALIAGLSRNGLVDDAFRIFREFKNQGIELNVVSWTSMVACCAQNGMDMEALELFREMQLVGVEPNSVTIPCLLPACANIAALMHGKAIHCFSLRHGVIGDVYVGSALVDMYAKCGRITDARYVFDMMPTRNLVSWNAIVGGYAMHGRAKEAIDLFLLMQRSGQKPDFISFTCVLAACSQTGLTEEGWYYFKSMSCEHGIAARMEHYACMVNLLSRAGRLEEAYAMIKEMPSEPDACVWGALLSSCRMHGNVSLAEVAAEKLFKLEPENSGNYVLLSNIYASKGMWDGVDRVRDMMKGMGLRKNPGCSWIEIKNKVHMLLAGDKSHPQMTQIIERLERLRMEMKRSGYLPNTDLVLQDVEEQEKEHILCGHSEKLAIGFGLLNTPNGASLRVIKNLRICNDCHVNQQSGTSDAECGCLILLTISTENNSTRVDAIIRILLATNLSSIDCSLIKRRKKGDRK</sequence>
<keyword evidence="2" id="KW-1185">Reference proteome</keyword>
<comment type="caution">
    <text evidence="1">The sequence shown here is derived from an EMBL/GenBank/DDBJ whole genome shotgun (WGS) entry which is preliminary data.</text>
</comment>
<protein>
    <submittedName>
        <fullName evidence="1">Uncharacterized protein</fullName>
    </submittedName>
</protein>
<evidence type="ECO:0000313" key="2">
    <source>
        <dbReference type="Proteomes" id="UP001234297"/>
    </source>
</evidence>
<dbReference type="EMBL" id="CM056812">
    <property type="protein sequence ID" value="KAJ8618581.1"/>
    <property type="molecule type" value="Genomic_DNA"/>
</dbReference>
<evidence type="ECO:0000313" key="1">
    <source>
        <dbReference type="EMBL" id="KAJ8618581.1"/>
    </source>
</evidence>
<organism evidence="1 2">
    <name type="scientific">Persea americana</name>
    <name type="common">Avocado</name>
    <dbReference type="NCBI Taxonomy" id="3435"/>
    <lineage>
        <taxon>Eukaryota</taxon>
        <taxon>Viridiplantae</taxon>
        <taxon>Streptophyta</taxon>
        <taxon>Embryophyta</taxon>
        <taxon>Tracheophyta</taxon>
        <taxon>Spermatophyta</taxon>
        <taxon>Magnoliopsida</taxon>
        <taxon>Magnoliidae</taxon>
        <taxon>Laurales</taxon>
        <taxon>Lauraceae</taxon>
        <taxon>Persea</taxon>
    </lineage>
</organism>
<dbReference type="Proteomes" id="UP001234297">
    <property type="component" value="Chromosome 4"/>
</dbReference>
<gene>
    <name evidence="1" type="ORF">MRB53_014767</name>
</gene>
<accession>A0ACC2KBV8</accession>
<name>A0ACC2KBV8_PERAE</name>